<dbReference type="PANTHER" id="PTHR24220:SF685">
    <property type="entry name" value="ABC TRANSPORTER RELATED"/>
    <property type="match status" value="1"/>
</dbReference>
<dbReference type="CDD" id="cd03255">
    <property type="entry name" value="ABC_MJ0796_LolCDE_FtsE"/>
    <property type="match status" value="1"/>
</dbReference>
<dbReference type="GO" id="GO:0005524">
    <property type="term" value="F:ATP binding"/>
    <property type="evidence" value="ECO:0007669"/>
    <property type="project" value="UniProtKB-KW"/>
</dbReference>
<dbReference type="EMBL" id="FMZM01000009">
    <property type="protein sequence ID" value="SDD55480.1"/>
    <property type="molecule type" value="Genomic_DNA"/>
</dbReference>
<dbReference type="FunFam" id="3.40.50.300:FF:000032">
    <property type="entry name" value="Export ABC transporter ATP-binding protein"/>
    <property type="match status" value="1"/>
</dbReference>
<evidence type="ECO:0000313" key="4">
    <source>
        <dbReference type="EMBL" id="SDD55480.1"/>
    </source>
</evidence>
<dbReference type="InterPro" id="IPR027417">
    <property type="entry name" value="P-loop_NTPase"/>
</dbReference>
<dbReference type="InterPro" id="IPR017871">
    <property type="entry name" value="ABC_transporter-like_CS"/>
</dbReference>
<dbReference type="InterPro" id="IPR017911">
    <property type="entry name" value="MacB-like_ATP-bd"/>
</dbReference>
<sequence>MTIQHSAPRPAVRTEAAVHLEDLHKSYAGGAEPVHAVRGVSLTLGTGSFTAVMGPSGSGKSTLLACAAGLDVPSRGRVVVGGQDISAFSPDALTRFRREHVGFVFQAYNLIDHLSVVENVTLPLVLAGRRPDAAHLDRLLGSVGLNGMEQRRPHELSGGQAQRVAIARALVTSPDVVLADEPTGALDSATAAQVLQVLRTTARELGQTVVLVTHDPQVAASADRVLFLADGRLVGQLDDPTVEQVTARMIGLGR</sequence>
<accession>A0A1G6VPA0</accession>
<evidence type="ECO:0000256" key="1">
    <source>
        <dbReference type="ARBA" id="ARBA00022448"/>
    </source>
</evidence>
<dbReference type="PROSITE" id="PS50893">
    <property type="entry name" value="ABC_TRANSPORTER_2"/>
    <property type="match status" value="1"/>
</dbReference>
<evidence type="ECO:0000256" key="2">
    <source>
        <dbReference type="ARBA" id="ARBA00022741"/>
    </source>
</evidence>
<dbReference type="OrthoDB" id="3176024at2"/>
<dbReference type="STRING" id="1045774.SAMN05421872_1096"/>
<gene>
    <name evidence="4" type="ORF">SAMN05421872_1096</name>
</gene>
<name>A0A1G6VPA0_9ACTN</name>
<dbReference type="PANTHER" id="PTHR24220">
    <property type="entry name" value="IMPORT ATP-BINDING PROTEIN"/>
    <property type="match status" value="1"/>
</dbReference>
<dbReference type="AlphaFoldDB" id="A0A1G6VPA0"/>
<proteinExistence type="predicted"/>
<dbReference type="GO" id="GO:0005886">
    <property type="term" value="C:plasma membrane"/>
    <property type="evidence" value="ECO:0007669"/>
    <property type="project" value="TreeGrafter"/>
</dbReference>
<dbReference type="GO" id="GO:0098796">
    <property type="term" value="C:membrane protein complex"/>
    <property type="evidence" value="ECO:0007669"/>
    <property type="project" value="UniProtKB-ARBA"/>
</dbReference>
<dbReference type="SUPFAM" id="SSF52540">
    <property type="entry name" value="P-loop containing nucleoside triphosphate hydrolases"/>
    <property type="match status" value="1"/>
</dbReference>
<dbReference type="PROSITE" id="PS00211">
    <property type="entry name" value="ABC_TRANSPORTER_1"/>
    <property type="match status" value="1"/>
</dbReference>
<dbReference type="InterPro" id="IPR003439">
    <property type="entry name" value="ABC_transporter-like_ATP-bd"/>
</dbReference>
<keyword evidence="5" id="KW-1185">Reference proteome</keyword>
<reference evidence="4 5" key="1">
    <citation type="submission" date="2016-10" db="EMBL/GenBank/DDBJ databases">
        <authorList>
            <person name="de Groot N.N."/>
        </authorList>
    </citation>
    <scope>NUCLEOTIDE SEQUENCE [LARGE SCALE GENOMIC DNA]</scope>
    <source>
        <strain evidence="4 5">CGMCC 4.6858</strain>
    </source>
</reference>
<dbReference type="Pfam" id="PF00005">
    <property type="entry name" value="ABC_tran"/>
    <property type="match status" value="1"/>
</dbReference>
<dbReference type="GO" id="GO:0022857">
    <property type="term" value="F:transmembrane transporter activity"/>
    <property type="evidence" value="ECO:0007669"/>
    <property type="project" value="TreeGrafter"/>
</dbReference>
<dbReference type="InterPro" id="IPR003593">
    <property type="entry name" value="AAA+_ATPase"/>
</dbReference>
<keyword evidence="1" id="KW-0813">Transport</keyword>
<evidence type="ECO:0000313" key="5">
    <source>
        <dbReference type="Proteomes" id="UP000199034"/>
    </source>
</evidence>
<keyword evidence="2" id="KW-0547">Nucleotide-binding</keyword>
<evidence type="ECO:0000256" key="3">
    <source>
        <dbReference type="ARBA" id="ARBA00022840"/>
    </source>
</evidence>
<organism evidence="4 5">
    <name type="scientific">Nocardioides lianchengensis</name>
    <dbReference type="NCBI Taxonomy" id="1045774"/>
    <lineage>
        <taxon>Bacteria</taxon>
        <taxon>Bacillati</taxon>
        <taxon>Actinomycetota</taxon>
        <taxon>Actinomycetes</taxon>
        <taxon>Propionibacteriales</taxon>
        <taxon>Nocardioidaceae</taxon>
        <taxon>Nocardioides</taxon>
    </lineage>
</organism>
<dbReference type="SMART" id="SM00382">
    <property type="entry name" value="AAA"/>
    <property type="match status" value="1"/>
</dbReference>
<dbReference type="Proteomes" id="UP000199034">
    <property type="component" value="Unassembled WGS sequence"/>
</dbReference>
<dbReference type="InterPro" id="IPR015854">
    <property type="entry name" value="ABC_transpr_LolD-like"/>
</dbReference>
<keyword evidence="3 4" id="KW-0067">ATP-binding</keyword>
<protein>
    <submittedName>
        <fullName evidence="4">Putative ABC transport system ATP-binding protein</fullName>
    </submittedName>
</protein>
<dbReference type="GO" id="GO:0016887">
    <property type="term" value="F:ATP hydrolysis activity"/>
    <property type="evidence" value="ECO:0007669"/>
    <property type="project" value="InterPro"/>
</dbReference>
<dbReference type="Gene3D" id="3.40.50.300">
    <property type="entry name" value="P-loop containing nucleotide triphosphate hydrolases"/>
    <property type="match status" value="1"/>
</dbReference>
<dbReference type="RefSeq" id="WP_090858495.1">
    <property type="nucleotide sequence ID" value="NZ_FMZM01000009.1"/>
</dbReference>